<dbReference type="PROSITE" id="PS50930">
    <property type="entry name" value="HTH_LYTTR"/>
    <property type="match status" value="1"/>
</dbReference>
<dbReference type="FunFam" id="3.40.50.2300:FF:000361">
    <property type="entry name" value="Two-component system response regulator"/>
    <property type="match status" value="1"/>
</dbReference>
<dbReference type="InterPro" id="IPR007492">
    <property type="entry name" value="LytTR_DNA-bd_dom"/>
</dbReference>
<feature type="domain" description="Response regulatory" evidence="2">
    <location>
        <begin position="2"/>
        <end position="115"/>
    </location>
</feature>
<evidence type="ECO:0000313" key="4">
    <source>
        <dbReference type="EMBL" id="SFW26700.1"/>
    </source>
</evidence>
<protein>
    <submittedName>
        <fullName evidence="5">LytTR family DNA-binding domain-containing protein</fullName>
    </submittedName>
    <submittedName>
        <fullName evidence="4">Two component transcriptional regulator, LytTR family</fullName>
    </submittedName>
</protein>
<dbReference type="Pfam" id="PF00072">
    <property type="entry name" value="Response_reg"/>
    <property type="match status" value="1"/>
</dbReference>
<dbReference type="AlphaFoldDB" id="A0A1K1MU37"/>
<keyword evidence="5" id="KW-0238">DNA-binding</keyword>
<sequence>MQVVIIEDERPNSTRLKKMLAELDTELEVLATLETIADSVAWFRQHPHPDVVLMDVRIADGLSFDIFPQVQLQCPVVFITAYDEYAVRAFKVNSLDYLLKPVEKEDLGVALEKVRSKKMLQDTGELVKQLLGVLQRRQNTYRTRFVIPVRDELKTVLSANIDFIYYSITGTHLVLKDREQLQVNMSMDELEEQLDPDVFFRVNRQHIVHIDSIQVIKQYAVSKLRVVLKQDTEREIIISKEKAPLFRQWLDR</sequence>
<dbReference type="Gene3D" id="2.40.50.1020">
    <property type="entry name" value="LytTr DNA-binding domain"/>
    <property type="match status" value="1"/>
</dbReference>
<dbReference type="OrthoDB" id="2168082at2"/>
<keyword evidence="1" id="KW-0597">Phosphoprotein</keyword>
<reference evidence="5 7" key="2">
    <citation type="submission" date="2023-11" db="EMBL/GenBank/DDBJ databases">
        <title>MicrobeMod: A computational toolkit for identifying prokaryotic methylation and restriction-modification with nanopore sequencing.</title>
        <authorList>
            <person name="Crits-Christoph A."/>
            <person name="Kang S.C."/>
            <person name="Lee H."/>
            <person name="Ostrov N."/>
        </authorList>
    </citation>
    <scope>NUCLEOTIDE SEQUENCE [LARGE SCALE GENOMIC DNA]</scope>
    <source>
        <strain evidence="5 7">ATCC 23090</strain>
    </source>
</reference>
<dbReference type="SMART" id="SM00850">
    <property type="entry name" value="LytTR"/>
    <property type="match status" value="1"/>
</dbReference>
<dbReference type="PROSITE" id="PS50110">
    <property type="entry name" value="RESPONSE_REGULATORY"/>
    <property type="match status" value="1"/>
</dbReference>
<dbReference type="InterPro" id="IPR011006">
    <property type="entry name" value="CheY-like_superfamily"/>
</dbReference>
<dbReference type="EMBL" id="CP140154">
    <property type="protein sequence ID" value="WQG91379.1"/>
    <property type="molecule type" value="Genomic_DNA"/>
</dbReference>
<evidence type="ECO:0000259" key="2">
    <source>
        <dbReference type="PROSITE" id="PS50110"/>
    </source>
</evidence>
<keyword evidence="7" id="KW-1185">Reference proteome</keyword>
<gene>
    <name evidence="4" type="ORF">SAMN05661012_00897</name>
    <name evidence="5" type="ORF">SR876_07700</name>
</gene>
<dbReference type="GO" id="GO:0003677">
    <property type="term" value="F:DNA binding"/>
    <property type="evidence" value="ECO:0007669"/>
    <property type="project" value="UniProtKB-KW"/>
</dbReference>
<accession>A0A1K1MU37</accession>
<dbReference type="InterPro" id="IPR001789">
    <property type="entry name" value="Sig_transdc_resp-reg_receiver"/>
</dbReference>
<evidence type="ECO:0000256" key="1">
    <source>
        <dbReference type="PROSITE-ProRule" id="PRU00169"/>
    </source>
</evidence>
<dbReference type="PANTHER" id="PTHR37299">
    <property type="entry name" value="TRANSCRIPTIONAL REGULATOR-RELATED"/>
    <property type="match status" value="1"/>
</dbReference>
<evidence type="ECO:0000313" key="5">
    <source>
        <dbReference type="EMBL" id="WQG91379.1"/>
    </source>
</evidence>
<feature type="modified residue" description="4-aspartylphosphate" evidence="1">
    <location>
        <position position="55"/>
    </location>
</feature>
<dbReference type="GO" id="GO:0000156">
    <property type="term" value="F:phosphorelay response regulator activity"/>
    <property type="evidence" value="ECO:0007669"/>
    <property type="project" value="InterPro"/>
</dbReference>
<name>A0A1K1MU37_9BACT</name>
<proteinExistence type="predicted"/>
<dbReference type="Proteomes" id="UP001326715">
    <property type="component" value="Chromosome"/>
</dbReference>
<dbReference type="InterPro" id="IPR046947">
    <property type="entry name" value="LytR-like"/>
</dbReference>
<feature type="domain" description="HTH LytTR-type" evidence="3">
    <location>
        <begin position="145"/>
        <end position="252"/>
    </location>
</feature>
<evidence type="ECO:0000313" key="6">
    <source>
        <dbReference type="Proteomes" id="UP000183788"/>
    </source>
</evidence>
<dbReference type="SMART" id="SM00448">
    <property type="entry name" value="REC"/>
    <property type="match status" value="1"/>
</dbReference>
<dbReference type="EMBL" id="FPIZ01000002">
    <property type="protein sequence ID" value="SFW26700.1"/>
    <property type="molecule type" value="Genomic_DNA"/>
</dbReference>
<dbReference type="STRING" id="1004.SAMN05661012_00897"/>
<reference evidence="4 6" key="1">
    <citation type="submission" date="2016-11" db="EMBL/GenBank/DDBJ databases">
        <authorList>
            <person name="Jaros S."/>
            <person name="Januszkiewicz K."/>
            <person name="Wedrychowicz H."/>
        </authorList>
    </citation>
    <scope>NUCLEOTIDE SEQUENCE [LARGE SCALE GENOMIC DNA]</scope>
    <source>
        <strain evidence="4 6">DSM 784</strain>
    </source>
</reference>
<organism evidence="4 6">
    <name type="scientific">Chitinophaga sancti</name>
    <dbReference type="NCBI Taxonomy" id="1004"/>
    <lineage>
        <taxon>Bacteria</taxon>
        <taxon>Pseudomonadati</taxon>
        <taxon>Bacteroidota</taxon>
        <taxon>Chitinophagia</taxon>
        <taxon>Chitinophagales</taxon>
        <taxon>Chitinophagaceae</taxon>
        <taxon>Chitinophaga</taxon>
    </lineage>
</organism>
<evidence type="ECO:0000259" key="3">
    <source>
        <dbReference type="PROSITE" id="PS50930"/>
    </source>
</evidence>
<dbReference type="Pfam" id="PF04397">
    <property type="entry name" value="LytTR"/>
    <property type="match status" value="1"/>
</dbReference>
<dbReference type="Gene3D" id="3.40.50.2300">
    <property type="match status" value="1"/>
</dbReference>
<dbReference type="SUPFAM" id="SSF52172">
    <property type="entry name" value="CheY-like"/>
    <property type="match status" value="1"/>
</dbReference>
<evidence type="ECO:0000313" key="7">
    <source>
        <dbReference type="Proteomes" id="UP001326715"/>
    </source>
</evidence>
<dbReference type="PANTHER" id="PTHR37299:SF1">
    <property type="entry name" value="STAGE 0 SPORULATION PROTEIN A HOMOLOG"/>
    <property type="match status" value="1"/>
</dbReference>
<dbReference type="Proteomes" id="UP000183788">
    <property type="component" value="Unassembled WGS sequence"/>
</dbReference>
<dbReference type="RefSeq" id="WP_072357391.1">
    <property type="nucleotide sequence ID" value="NZ_CP139972.1"/>
</dbReference>